<dbReference type="InterPro" id="IPR010349">
    <property type="entry name" value="Asparaginase_II"/>
</dbReference>
<organism evidence="1 2">
    <name type="scientific">Streptomyces rimosus subsp. rimosus (strain ATCC 10970 / DSM 40260 / JCM 4667 / NRRL 2234)</name>
    <dbReference type="NCBI Taxonomy" id="1265868"/>
    <lineage>
        <taxon>Bacteria</taxon>
        <taxon>Bacillati</taxon>
        <taxon>Actinomycetota</taxon>
        <taxon>Actinomycetes</taxon>
        <taxon>Kitasatosporales</taxon>
        <taxon>Streptomycetaceae</taxon>
        <taxon>Streptomyces</taxon>
    </lineage>
</organism>
<reference evidence="1" key="2">
    <citation type="submission" date="2020-01" db="EMBL/GenBank/DDBJ databases">
        <authorList>
            <person name="Algora L."/>
            <person name="Schniete J.K."/>
            <person name="MacFadyen A."/>
            <person name="Hoskisson P.A."/>
            <person name="Hunter I.S."/>
            <person name="Herron P.R."/>
        </authorList>
    </citation>
    <scope>NUCLEOTIDE SEQUENCE</scope>
    <source>
        <strain evidence="1">ATCC 10970</strain>
    </source>
</reference>
<evidence type="ECO:0000313" key="2">
    <source>
        <dbReference type="Proteomes" id="UP000011074"/>
    </source>
</evidence>
<dbReference type="PANTHER" id="PTHR42110">
    <property type="entry name" value="L-ASPARAGINASE, PUTATIVE (AFU_ORTHOLOGUE AFUA_3G11890)-RELATED"/>
    <property type="match status" value="1"/>
</dbReference>
<reference evidence="1" key="3">
    <citation type="journal article" date="2021" name="bioRxiv">
        <title>Bilateral symmetry of linear streptomycete chromosomes.</title>
        <authorList>
            <person name="Algora-Gallardo L."/>
            <person name="Schniete J.K."/>
            <person name="Mark D.R."/>
            <person name="Hunter I.S."/>
            <person name="Herron P.R."/>
        </authorList>
    </citation>
    <scope>NUCLEOTIDE SEQUENCE</scope>
    <source>
        <strain evidence="1">ATCC 10970</strain>
    </source>
</reference>
<evidence type="ECO:0000313" key="1">
    <source>
        <dbReference type="EMBL" id="QST82827.1"/>
    </source>
</evidence>
<dbReference type="GeneID" id="66857109"/>
<name>A0A8A1URI7_STRR1</name>
<dbReference type="RefSeq" id="WP_030180074.1">
    <property type="nucleotide sequence ID" value="NZ_CP048261.1"/>
</dbReference>
<dbReference type="EMBL" id="CP048261">
    <property type="protein sequence ID" value="QST82827.1"/>
    <property type="molecule type" value="Genomic_DNA"/>
</dbReference>
<accession>A0A8A1URI7</accession>
<dbReference type="AlphaFoldDB" id="A0A8A1URI7"/>
<dbReference type="Proteomes" id="UP000011074">
    <property type="component" value="Chromosome"/>
</dbReference>
<proteinExistence type="predicted"/>
<reference evidence="1" key="1">
    <citation type="submission" date="2012-12" db="EMBL/GenBank/DDBJ databases">
        <authorList>
            <person name="Pethick F.E."/>
            <person name="MacFadyen A.C."/>
            <person name="Tang Z."/>
            <person name="Sangal V."/>
            <person name="Tze-Tze L."/>
            <person name="Chu J."/>
            <person name="Guo M."/>
            <person name="Kirby R."/>
            <person name="Hoskisson P.A."/>
            <person name="Herron P.R."/>
            <person name="Hunter I.S."/>
        </authorList>
    </citation>
    <scope>NUCLEOTIDE SEQUENCE</scope>
    <source>
        <strain evidence="1">ATCC 10970</strain>
    </source>
</reference>
<sequence>MSTAPVTEGSAPSGISPVLAEVVRSGFVEGRHRGSLVVLAADGSVQTALGDVTSPVFPRSANKPMQAAAILRAGLDLSGERLALAAASHSGEGFHLDLVQKMLSEHGLSTDQLRTPPDLPLDPAEAETYLASGRVRESLTMNCSGKHAAMLAACAANGWPLESYLHLEHPLQQLVLDAVRSASGEPVEHIGTDGCGAPLMAISLTGLARSFRHFVLAGEGTPERRVADAMRAHPEYVAGTRRPDTWLMQAVPGVLSKMGAEAVQAVALPDGRALAFKVDDGATRTLGPILARVLGEMGVESPVLARIGEAPLLGGAERVGEIRAAF</sequence>
<gene>
    <name evidence="1" type="ORF">SRIM_024070</name>
</gene>
<dbReference type="PANTHER" id="PTHR42110:SF1">
    <property type="entry name" value="L-ASPARAGINASE, PUTATIVE (AFU_ORTHOLOGUE AFUA_3G11890)-RELATED"/>
    <property type="match status" value="1"/>
</dbReference>
<protein>
    <submittedName>
        <fullName evidence="1">Asparaginase</fullName>
    </submittedName>
</protein>
<dbReference type="Pfam" id="PF06089">
    <property type="entry name" value="Asparaginase_II"/>
    <property type="match status" value="1"/>
</dbReference>